<feature type="region of interest" description="Disordered" evidence="10">
    <location>
        <begin position="501"/>
        <end position="559"/>
    </location>
</feature>
<dbReference type="InterPro" id="IPR008155">
    <property type="entry name" value="Amyloid_glyco"/>
</dbReference>
<dbReference type="PROSITE" id="PS00320">
    <property type="entry name" value="APP_INTRA"/>
    <property type="match status" value="1"/>
</dbReference>
<dbReference type="InterPro" id="IPR011178">
    <property type="entry name" value="Amyloid_glyco_Cu-bd"/>
</dbReference>
<dbReference type="InterPro" id="IPR019745">
    <property type="entry name" value="Amyloid_glyco_intracell_CS"/>
</dbReference>
<dbReference type="SUPFAM" id="SSF89811">
    <property type="entry name" value="Amyloid beta a4 protein copper binding domain (domain 2)"/>
    <property type="match status" value="1"/>
</dbReference>
<feature type="compositionally biased region" description="Basic and acidic residues" evidence="10">
    <location>
        <begin position="289"/>
        <end position="306"/>
    </location>
</feature>
<dbReference type="SUPFAM" id="SSF56491">
    <property type="entry name" value="A heparin-binding domain"/>
    <property type="match status" value="1"/>
</dbReference>
<dbReference type="Gene3D" id="3.30.1490.140">
    <property type="entry name" value="Amyloidogenic glycoprotein, copper-binding domain"/>
    <property type="match status" value="1"/>
</dbReference>
<dbReference type="InterPro" id="IPR019744">
    <property type="entry name" value="APP_CUBD_CS"/>
</dbReference>
<comment type="caution">
    <text evidence="8">Lacks conserved residue(s) required for the propagation of feature annotation.</text>
</comment>
<evidence type="ECO:0000256" key="7">
    <source>
        <dbReference type="ARBA" id="ARBA00023180"/>
    </source>
</evidence>
<feature type="compositionally biased region" description="Low complexity" evidence="10">
    <location>
        <begin position="256"/>
        <end position="276"/>
    </location>
</feature>
<feature type="domain" description="E1" evidence="12">
    <location>
        <begin position="65"/>
        <end position="229"/>
    </location>
</feature>
<feature type="region of interest" description="GFLD subdomain" evidence="8">
    <location>
        <begin position="65"/>
        <end position="163"/>
    </location>
</feature>
<dbReference type="AlphaFoldDB" id="A0A2P2HW38"/>
<dbReference type="GO" id="GO:0007417">
    <property type="term" value="P:central nervous system development"/>
    <property type="evidence" value="ECO:0007669"/>
    <property type="project" value="TreeGrafter"/>
</dbReference>
<keyword evidence="3" id="KW-0732">Signal</keyword>
<feature type="compositionally biased region" description="Acidic residues" evidence="10">
    <location>
        <begin position="506"/>
        <end position="559"/>
    </location>
</feature>
<feature type="transmembrane region" description="Helical" evidence="11">
    <location>
        <begin position="682"/>
        <end position="704"/>
    </location>
</feature>
<dbReference type="PROSITE" id="PS51869">
    <property type="entry name" value="APP_E1"/>
    <property type="match status" value="1"/>
</dbReference>
<evidence type="ECO:0000256" key="4">
    <source>
        <dbReference type="ARBA" id="ARBA00022989"/>
    </source>
</evidence>
<evidence type="ECO:0000256" key="6">
    <source>
        <dbReference type="ARBA" id="ARBA00023157"/>
    </source>
</evidence>
<dbReference type="Gene3D" id="1.20.120.770">
    <property type="entry name" value="Amyloid precursor protein, E2 domain"/>
    <property type="match status" value="1"/>
</dbReference>
<protein>
    <submittedName>
        <fullName evidence="14">Beta-amyloid-like protein</fullName>
    </submittedName>
</protein>
<keyword evidence="7" id="KW-0325">Glycoprotein</keyword>
<dbReference type="SMART" id="SM00006">
    <property type="entry name" value="A4_EXTRA"/>
    <property type="match status" value="1"/>
</dbReference>
<evidence type="ECO:0000259" key="12">
    <source>
        <dbReference type="PROSITE" id="PS51869"/>
    </source>
</evidence>
<dbReference type="GO" id="GO:0046914">
    <property type="term" value="F:transition metal ion binding"/>
    <property type="evidence" value="ECO:0007669"/>
    <property type="project" value="InterPro"/>
</dbReference>
<dbReference type="Gene3D" id="2.30.29.30">
    <property type="entry name" value="Pleckstrin-homology domain (PH domain)/Phosphotyrosine-binding domain (PTB)"/>
    <property type="match status" value="1"/>
</dbReference>
<evidence type="ECO:0000256" key="11">
    <source>
        <dbReference type="SAM" id="Phobius"/>
    </source>
</evidence>
<dbReference type="PRINTS" id="PR00203">
    <property type="entry name" value="AMYLOIDA4"/>
</dbReference>
<evidence type="ECO:0000256" key="5">
    <source>
        <dbReference type="ARBA" id="ARBA00023136"/>
    </source>
</evidence>
<dbReference type="InterPro" id="IPR024329">
    <property type="entry name" value="Amyloid_glyco_E2_domain"/>
</dbReference>
<dbReference type="GO" id="GO:0008201">
    <property type="term" value="F:heparin binding"/>
    <property type="evidence" value="ECO:0007669"/>
    <property type="project" value="UniProtKB-UniRule"/>
</dbReference>
<feature type="disulfide bond" evidence="8">
    <location>
        <begin position="198"/>
        <end position="226"/>
    </location>
</feature>
<dbReference type="InterPro" id="IPR015849">
    <property type="entry name" value="Amyloid_glyco_heparin-bd"/>
</dbReference>
<dbReference type="Pfam" id="PF10515">
    <property type="entry name" value="APP_amyloid"/>
    <property type="match status" value="1"/>
</dbReference>
<dbReference type="PROSITE" id="PS51870">
    <property type="entry name" value="APP_E2"/>
    <property type="match status" value="1"/>
</dbReference>
<dbReference type="Gene3D" id="3.90.570.10">
    <property type="entry name" value="Amyloidogenic glycoprotein, heparin-binding domain"/>
    <property type="match status" value="1"/>
</dbReference>
<dbReference type="PANTHER" id="PTHR23103:SF15">
    <property type="entry name" value="AMYLOID-BETA-LIKE PROTEIN"/>
    <property type="match status" value="1"/>
</dbReference>
<reference evidence="14" key="1">
    <citation type="journal article" date="2018" name="Biosci. Biotechnol. Biochem.">
        <title>Polysaccharide hydrolase of the hadal zone amphipods Hirondellea gigas.</title>
        <authorList>
            <person name="Kobayashi H."/>
            <person name="Nagahama T."/>
            <person name="Arai W."/>
            <person name="Sasagawa Y."/>
            <person name="Umeda M."/>
            <person name="Hayashi T."/>
            <person name="Nikaido I."/>
            <person name="Watanabe H."/>
            <person name="Oguri K."/>
            <person name="Kitazato H."/>
            <person name="Fujioka K."/>
            <person name="Kido Y."/>
            <person name="Takami H."/>
        </authorList>
    </citation>
    <scope>NUCLEOTIDE SEQUENCE</scope>
    <source>
        <tissue evidence="14">Whole body</tissue>
    </source>
</reference>
<dbReference type="Pfam" id="PF12925">
    <property type="entry name" value="APP_E2"/>
    <property type="match status" value="1"/>
</dbReference>
<feature type="disulfide bond" evidence="8">
    <location>
        <begin position="184"/>
        <end position="214"/>
    </location>
</feature>
<dbReference type="InterPro" id="IPR008154">
    <property type="entry name" value="Amyloid_glyco_extra"/>
</dbReference>
<evidence type="ECO:0000256" key="8">
    <source>
        <dbReference type="PROSITE-ProRule" id="PRU01217"/>
    </source>
</evidence>
<evidence type="ECO:0000256" key="9">
    <source>
        <dbReference type="SAM" id="Coils"/>
    </source>
</evidence>
<feature type="coiled-coil region" evidence="9">
    <location>
        <begin position="313"/>
        <end position="373"/>
    </location>
</feature>
<name>A0A2P2HW38_9CRUS</name>
<dbReference type="InterPro" id="IPR036669">
    <property type="entry name" value="Amyloid_Cu-bd_sf"/>
</dbReference>
<feature type="disulfide bond" evidence="8">
    <location>
        <begin position="173"/>
        <end position="227"/>
    </location>
</feature>
<dbReference type="GO" id="GO:0043025">
    <property type="term" value="C:neuronal cell body"/>
    <property type="evidence" value="ECO:0007669"/>
    <property type="project" value="TreeGrafter"/>
</dbReference>
<feature type="region of interest" description="Disordered" evidence="10">
    <location>
        <begin position="247"/>
        <end position="306"/>
    </location>
</feature>
<accession>A0A2P2HW38</accession>
<organism evidence="14">
    <name type="scientific">Hirondellea gigas</name>
    <dbReference type="NCBI Taxonomy" id="1518452"/>
    <lineage>
        <taxon>Eukaryota</taxon>
        <taxon>Metazoa</taxon>
        <taxon>Ecdysozoa</taxon>
        <taxon>Arthropoda</taxon>
        <taxon>Crustacea</taxon>
        <taxon>Multicrustacea</taxon>
        <taxon>Malacostraca</taxon>
        <taxon>Eumalacostraca</taxon>
        <taxon>Peracarida</taxon>
        <taxon>Amphipoda</taxon>
        <taxon>Amphilochidea</taxon>
        <taxon>Lysianassida</taxon>
        <taxon>Lysianassidira</taxon>
        <taxon>Lysianassoidea</taxon>
        <taxon>Lysianassidae</taxon>
        <taxon>Hirondellea</taxon>
    </lineage>
</organism>
<evidence type="ECO:0000256" key="2">
    <source>
        <dbReference type="ARBA" id="ARBA00022692"/>
    </source>
</evidence>
<feature type="region of interest" description="CuBD subdomain" evidence="8">
    <location>
        <begin position="171"/>
        <end position="229"/>
    </location>
</feature>
<feature type="domain" description="E2" evidence="13">
    <location>
        <begin position="281"/>
        <end position="479"/>
    </location>
</feature>
<evidence type="ECO:0000256" key="1">
    <source>
        <dbReference type="ARBA" id="ARBA00004479"/>
    </source>
</evidence>
<keyword evidence="5 11" id="KW-0472">Membrane</keyword>
<dbReference type="InterPro" id="IPR019543">
    <property type="entry name" value="APP_amyloid_C"/>
</dbReference>
<comment type="similarity">
    <text evidence="8">Belongs to the APP family.</text>
</comment>
<keyword evidence="9" id="KW-0175">Coiled coil</keyword>
<dbReference type="GO" id="GO:0016020">
    <property type="term" value="C:membrane"/>
    <property type="evidence" value="ECO:0007669"/>
    <property type="project" value="UniProtKB-SubCell"/>
</dbReference>
<dbReference type="InterPro" id="IPR036176">
    <property type="entry name" value="E2_sf"/>
</dbReference>
<dbReference type="EMBL" id="IACF01000190">
    <property type="protein sequence ID" value="LAB65993.1"/>
    <property type="molecule type" value="mRNA"/>
</dbReference>
<keyword evidence="2 11" id="KW-0812">Transmembrane</keyword>
<dbReference type="PROSITE" id="PS00319">
    <property type="entry name" value="APP_CUBD"/>
    <property type="match status" value="1"/>
</dbReference>
<sequence>MATSPSQCQWRVLAVKLCCASASHITTMATKVVNYLIAPLAVLLFCSTSLVQCGSSSSGSATGGSRFEPQVAMVCRGRGDYLAQSMSPSGHWVTDTSTAKVTCLKDKVDILHYCKQVYPDRDITNIVESSHYYQVPNFCRVGHSKCKASFWVKPYRCLEGQFQSDALLVPEGCLFDHIHNQSRCWQFDLWNTTADKACKERHFTLKAFAMLLPCGIDVFSGVEFVCCPKTYKGRGLVRPQEVEEPLALPSREHHPSPVSSSTTPPTPSHTKPTTTPQEVGTRDSYFSRFDPHEEHEAYRNAEQRLEERHREKVSKIMKEWSELEQRYQELRNKDQHGADQFKGRMTHRFQTTVDAVEAENEAEKHQLSALHQQRVVAHINEMKREAMTCYTRALRETQPNTHKVQKCLQKLLRSLNKDRHHTVAHYKHLLNSDYRAAERERDSTLQHLSDLDRMTNQSLLMLQHHHDLYNKMGRVMHEYATSLRRKDTTPSELNVNNAFAHRNEVGDDISEQNSDYDDQDADDDDDDDEYAGDEADEEDEEDEEDDGSDEYDSTDLNEADEAIVVPSSTKAPSIHDSPVQRSSAIVAGKHQETGLEVDASQNIAVEVSSSSHDDEQQDSIPRNSSSSVSSGNEEDATVAEALPHHQETPLAAHAQHHSLGHQQLGYSVRREGSSGGSESRGVYFTLAFAGVALMAAMVVGIVVLRRRAVRHPSTQGFMEVDQNATVITPEERHVANMQVNGYENPTYKFFEEK</sequence>
<dbReference type="GO" id="GO:0007409">
    <property type="term" value="P:axonogenesis"/>
    <property type="evidence" value="ECO:0007669"/>
    <property type="project" value="TreeGrafter"/>
</dbReference>
<keyword evidence="6 8" id="KW-1015">Disulfide bond</keyword>
<feature type="disulfide bond" evidence="8">
    <location>
        <begin position="139"/>
        <end position="146"/>
    </location>
</feature>
<comment type="subcellular location">
    <subcellularLocation>
        <location evidence="1">Membrane</location>
        <topology evidence="1">Single-pass type I membrane protein</topology>
    </subcellularLocation>
</comment>
<evidence type="ECO:0000313" key="14">
    <source>
        <dbReference type="EMBL" id="LAB65993.1"/>
    </source>
</evidence>
<proteinExistence type="evidence at transcript level"/>
<keyword evidence="4 11" id="KW-1133">Transmembrane helix</keyword>
<dbReference type="Pfam" id="PF12924">
    <property type="entry name" value="APP_Cu_bd"/>
    <property type="match status" value="1"/>
</dbReference>
<dbReference type="SUPFAM" id="SSF109843">
    <property type="entry name" value="CAPPD, an extracellular domain of amyloid beta A4 protein"/>
    <property type="match status" value="1"/>
</dbReference>
<evidence type="ECO:0000259" key="13">
    <source>
        <dbReference type="PROSITE" id="PS51870"/>
    </source>
</evidence>
<dbReference type="InterPro" id="IPR011993">
    <property type="entry name" value="PH-like_dom_sf"/>
</dbReference>
<dbReference type="GO" id="GO:0043005">
    <property type="term" value="C:neuron projection"/>
    <property type="evidence" value="ECO:0007669"/>
    <property type="project" value="TreeGrafter"/>
</dbReference>
<dbReference type="InterPro" id="IPR036454">
    <property type="entry name" value="Amyloid_glyco_heparin-bd_sf"/>
</dbReference>
<evidence type="ECO:0000256" key="10">
    <source>
        <dbReference type="SAM" id="MobiDB-lite"/>
    </source>
</evidence>
<dbReference type="PANTHER" id="PTHR23103">
    <property type="entry name" value="ALZHEIMER'S DISEASE BETA-AMYLOID RELATED"/>
    <property type="match status" value="1"/>
</dbReference>
<dbReference type="Pfam" id="PF02177">
    <property type="entry name" value="APP_N"/>
    <property type="match status" value="1"/>
</dbReference>
<evidence type="ECO:0000256" key="3">
    <source>
        <dbReference type="ARBA" id="ARBA00022729"/>
    </source>
</evidence>
<feature type="region of interest" description="Disordered" evidence="10">
    <location>
        <begin position="607"/>
        <end position="637"/>
    </location>
</feature>